<accession>A0A1H1XAL2</accession>
<dbReference type="PANTHER" id="PTHR47320:SF1">
    <property type="entry name" value="BIFUNCTIONAL URIDYLYLTRANSFERASE_URIDYLYL-REMOVING ENZYME"/>
    <property type="match status" value="1"/>
</dbReference>
<dbReference type="Pfam" id="PF08335">
    <property type="entry name" value="GlnD_UR_UTase"/>
    <property type="match status" value="1"/>
</dbReference>
<dbReference type="CDD" id="cd04899">
    <property type="entry name" value="ACT_ACR-UUR-like_2"/>
    <property type="match status" value="1"/>
</dbReference>
<comment type="catalytic activity">
    <reaction evidence="7">
        <text>[protein-PII]-L-tyrosine + UTP = [protein-PII]-uridylyl-L-tyrosine + diphosphate</text>
        <dbReference type="Rhea" id="RHEA:13673"/>
        <dbReference type="Rhea" id="RHEA-COMP:12147"/>
        <dbReference type="Rhea" id="RHEA-COMP:12148"/>
        <dbReference type="ChEBI" id="CHEBI:33019"/>
        <dbReference type="ChEBI" id="CHEBI:46398"/>
        <dbReference type="ChEBI" id="CHEBI:46858"/>
        <dbReference type="ChEBI" id="CHEBI:90602"/>
        <dbReference type="EC" id="2.7.7.59"/>
    </reaction>
</comment>
<dbReference type="InterPro" id="IPR045865">
    <property type="entry name" value="ACT-like_dom_sf"/>
</dbReference>
<dbReference type="InterPro" id="IPR002912">
    <property type="entry name" value="ACT_dom"/>
</dbReference>
<keyword evidence="2 7" id="KW-0548">Nucleotidyltransferase</keyword>
<comment type="cofactor">
    <cofactor evidence="7">
        <name>Mg(2+)</name>
        <dbReference type="ChEBI" id="CHEBI:18420"/>
    </cofactor>
</comment>
<organism evidence="10 11">
    <name type="scientific">Friedmanniella luteola</name>
    <dbReference type="NCBI Taxonomy" id="546871"/>
    <lineage>
        <taxon>Bacteria</taxon>
        <taxon>Bacillati</taxon>
        <taxon>Actinomycetota</taxon>
        <taxon>Actinomycetes</taxon>
        <taxon>Propionibacteriales</taxon>
        <taxon>Nocardioidaceae</taxon>
        <taxon>Friedmanniella</taxon>
    </lineage>
</organism>
<keyword evidence="6 7" id="KW-0511">Multifunctional enzyme</keyword>
<proteinExistence type="inferred from homology"/>
<dbReference type="EC" id="3.1.4.-" evidence="7"/>
<evidence type="ECO:0000256" key="2">
    <source>
        <dbReference type="ARBA" id="ARBA00022695"/>
    </source>
</evidence>
<dbReference type="NCBIfam" id="NF002895">
    <property type="entry name" value="PRK03381.1"/>
    <property type="match status" value="1"/>
</dbReference>
<comment type="domain">
    <text evidence="7">Has four distinct domains: an N-terminal nucleotidyltransferase (NT) domain responsible for UTase activity, a central HD domain that encodes UR activity, and two C-terminal ACT domains that seem to have a role in glutamine sensing.</text>
</comment>
<dbReference type="SUPFAM" id="SSF55021">
    <property type="entry name" value="ACT-like"/>
    <property type="match status" value="2"/>
</dbReference>
<feature type="domain" description="ACT" evidence="8">
    <location>
        <begin position="562"/>
        <end position="639"/>
    </location>
</feature>
<dbReference type="HAMAP" id="MF_00277">
    <property type="entry name" value="PII_uridylyl_transf"/>
    <property type="match status" value="1"/>
</dbReference>
<dbReference type="InterPro" id="IPR010043">
    <property type="entry name" value="UTase/UR"/>
</dbReference>
<keyword evidence="1 7" id="KW-0808">Transferase</keyword>
<evidence type="ECO:0000256" key="5">
    <source>
        <dbReference type="ARBA" id="ARBA00022842"/>
    </source>
</evidence>
<evidence type="ECO:0000259" key="9">
    <source>
        <dbReference type="PROSITE" id="PS51831"/>
    </source>
</evidence>
<dbReference type="PROSITE" id="PS51671">
    <property type="entry name" value="ACT"/>
    <property type="match status" value="2"/>
</dbReference>
<keyword evidence="5 7" id="KW-0460">Magnesium</keyword>
<dbReference type="GO" id="GO:0006808">
    <property type="term" value="P:regulation of nitrogen utilization"/>
    <property type="evidence" value="ECO:0007669"/>
    <property type="project" value="UniProtKB-UniRule"/>
</dbReference>
<dbReference type="STRING" id="546871.SAMN04488543_2955"/>
<dbReference type="Pfam" id="PF01966">
    <property type="entry name" value="HD"/>
    <property type="match status" value="1"/>
</dbReference>
<dbReference type="CDD" id="cd00077">
    <property type="entry name" value="HDc"/>
    <property type="match status" value="1"/>
</dbReference>
<dbReference type="PANTHER" id="PTHR47320">
    <property type="entry name" value="BIFUNCTIONAL URIDYLYLTRANSFERASE/URIDYLYL-REMOVING ENZYME"/>
    <property type="match status" value="1"/>
</dbReference>
<dbReference type="InterPro" id="IPR043519">
    <property type="entry name" value="NT_sf"/>
</dbReference>
<dbReference type="PROSITE" id="PS51831">
    <property type="entry name" value="HD"/>
    <property type="match status" value="1"/>
</dbReference>
<dbReference type="SUPFAM" id="SSF109604">
    <property type="entry name" value="HD-domain/PDEase-like"/>
    <property type="match status" value="1"/>
</dbReference>
<dbReference type="AlphaFoldDB" id="A0A1H1XAL2"/>
<comment type="caution">
    <text evidence="7">Lacks conserved residue(s) required for the propagation of feature annotation.</text>
</comment>
<dbReference type="GO" id="GO:0008773">
    <property type="term" value="F:[protein-PII] uridylyltransferase activity"/>
    <property type="evidence" value="ECO:0007669"/>
    <property type="project" value="UniProtKB-UniRule"/>
</dbReference>
<dbReference type="SUPFAM" id="SSF81301">
    <property type="entry name" value="Nucleotidyltransferase"/>
    <property type="match status" value="1"/>
</dbReference>
<comment type="activity regulation">
    <text evidence="7">Uridylyltransferase (UTase) activity is inhibited by glutamine, while glutamine activates uridylyl-removing (UR) activity.</text>
</comment>
<dbReference type="InterPro" id="IPR013546">
    <property type="entry name" value="PII_UdlTrfase/GS_AdlTrfase"/>
</dbReference>
<dbReference type="Gene3D" id="1.10.3090.10">
    <property type="entry name" value="cca-adding enzyme, domain 2"/>
    <property type="match status" value="1"/>
</dbReference>
<evidence type="ECO:0000256" key="3">
    <source>
        <dbReference type="ARBA" id="ARBA00022737"/>
    </source>
</evidence>
<name>A0A1H1XAL2_9ACTN</name>
<dbReference type="SMART" id="SM00471">
    <property type="entry name" value="HDc"/>
    <property type="match status" value="1"/>
</dbReference>
<dbReference type="GO" id="GO:0008081">
    <property type="term" value="F:phosphoric diester hydrolase activity"/>
    <property type="evidence" value="ECO:0007669"/>
    <property type="project" value="UniProtKB-UniRule"/>
</dbReference>
<keyword evidence="3" id="KW-0677">Repeat</keyword>
<sequence>MGGPATGTALACVGSLARRELGPRSDVDLVLLHDGRDTAATDRLATSLWYPLWDSGVKLDHSVRTPAECADVAARELSAGVGLLDLRVVAGDAALVSGARTALIGAWRAGARKRLPELLASLDERLTRYGDAAYLLEPDLKEARGGFRDMAMLRALAATWLTDRPHSGVRGPYDQLLDVRDALHVSSGRTLDRLVAAEVDAVAERLGFPDPDDLHRGVSLAARRIGHAVDLTARSARAAVPQRRVLAFGRRERRPDYTEAEHGLIVHGGEVALGRTASPAAPATGLQAGALAASRGLVLSPVTAENLGHHALALPTPWPADAREALLQLLSSGPQLIPVWEALDLAGCISRWIPSWATISARPQHNPLHRHTVDRHSVQTVAEAQRHLTQVERPDLLLLACLFHDIGKIPGAGVDHAAVGAPIARAAVEAIGLPPADAELVELLVEHHLTLAALATKRDHADPATQAALVAAVRGRADVLDLLRYLTESDARAAGPAAWSPWRAQLINSLAEQVEGLLVADDSAEASRRVDIHRLVDVGLARSVALDGRPRVRVEPQPGGLQLLVAARDRLGLFSETAGLLASHGVQVRSAVLHTVDGVAVNTWRVDKQLTTDVPDPAFLVKQLERLEQGDTTVLAPVRRREARSLSADPVAEPWVELVEDASESAVVVEVRTQDRPGLLYALGEAVAQQRLSIRSAHASTLAGLAIDTFYLTEADGARPDAERARAALRGLGAAAGPGRPAAVAGC</sequence>
<keyword evidence="4 7" id="KW-0378">Hydrolase</keyword>
<dbReference type="InterPro" id="IPR006674">
    <property type="entry name" value="HD_domain"/>
</dbReference>
<evidence type="ECO:0000256" key="7">
    <source>
        <dbReference type="HAMAP-Rule" id="MF_00277"/>
    </source>
</evidence>
<keyword evidence="11" id="KW-1185">Reference proteome</keyword>
<protein>
    <recommendedName>
        <fullName evidence="7">Bifunctional uridylyltransferase/uridylyl-removing enzyme</fullName>
        <shortName evidence="7">UTase/UR</shortName>
    </recommendedName>
    <alternativeName>
        <fullName evidence="7">Bifunctional [protein-PII] modification enzyme</fullName>
    </alternativeName>
    <alternativeName>
        <fullName evidence="7">Bifunctional nitrogen sensor protein</fullName>
    </alternativeName>
    <domain>
        <recommendedName>
            <fullName evidence="7">[Protein-PII] uridylyltransferase</fullName>
            <shortName evidence="7">PII uridylyltransferase</shortName>
            <shortName evidence="7">UTase</shortName>
            <ecNumber evidence="7">2.7.7.59</ecNumber>
        </recommendedName>
    </domain>
    <domain>
        <recommendedName>
            <fullName evidence="7">[Protein-PII]-UMP uridylyl-removing enzyme</fullName>
            <shortName evidence="7">UR</shortName>
            <ecNumber evidence="7">3.1.4.-</ecNumber>
        </recommendedName>
    </domain>
</protein>
<evidence type="ECO:0000259" key="8">
    <source>
        <dbReference type="PROSITE" id="PS51671"/>
    </source>
</evidence>
<comment type="similarity">
    <text evidence="7">Belongs to the GlnD family.</text>
</comment>
<comment type="catalytic activity">
    <reaction evidence="7">
        <text>[protein-PII]-uridylyl-L-tyrosine + H2O = [protein-PII]-L-tyrosine + UMP + H(+)</text>
        <dbReference type="Rhea" id="RHEA:48600"/>
        <dbReference type="Rhea" id="RHEA-COMP:12147"/>
        <dbReference type="Rhea" id="RHEA-COMP:12148"/>
        <dbReference type="ChEBI" id="CHEBI:15377"/>
        <dbReference type="ChEBI" id="CHEBI:15378"/>
        <dbReference type="ChEBI" id="CHEBI:46858"/>
        <dbReference type="ChEBI" id="CHEBI:57865"/>
        <dbReference type="ChEBI" id="CHEBI:90602"/>
    </reaction>
</comment>
<gene>
    <name evidence="7" type="primary">glnD</name>
    <name evidence="10" type="ORF">SAMN04488543_2955</name>
</gene>
<feature type="domain" description="HD" evidence="9">
    <location>
        <begin position="373"/>
        <end position="483"/>
    </location>
</feature>
<evidence type="ECO:0000313" key="10">
    <source>
        <dbReference type="EMBL" id="SDT06358.1"/>
    </source>
</evidence>
<comment type="function">
    <text evidence="7">Modifies, by uridylylation and deuridylylation, the PII regulatory proteins (GlnB and homologs), in response to the nitrogen status of the cell that GlnD senses through the glutamine level. Under low glutamine levels, catalyzes the conversion of the PII proteins and UTP to PII-UMP and PPi, while under higher glutamine levels, GlnD hydrolyzes PII-UMP to PII and UMP (deuridylylation). Thus, controls uridylylation state and activity of the PII proteins, and plays an important role in the regulation of nitrogen metabolism.</text>
</comment>
<feature type="region of interest" description="Uridylyltransferase" evidence="7">
    <location>
        <begin position="1"/>
        <end position="258"/>
    </location>
</feature>
<dbReference type="EC" id="2.7.7.59" evidence="7"/>
<dbReference type="EMBL" id="LT629749">
    <property type="protein sequence ID" value="SDT06358.1"/>
    <property type="molecule type" value="Genomic_DNA"/>
</dbReference>
<dbReference type="InterPro" id="IPR003607">
    <property type="entry name" value="HD/PDEase_dom"/>
</dbReference>
<evidence type="ECO:0000256" key="4">
    <source>
        <dbReference type="ARBA" id="ARBA00022801"/>
    </source>
</evidence>
<evidence type="ECO:0000313" key="11">
    <source>
        <dbReference type="Proteomes" id="UP000199092"/>
    </source>
</evidence>
<evidence type="ECO:0000256" key="6">
    <source>
        <dbReference type="ARBA" id="ARBA00023268"/>
    </source>
</evidence>
<evidence type="ECO:0000256" key="1">
    <source>
        <dbReference type="ARBA" id="ARBA00022679"/>
    </source>
</evidence>
<reference evidence="10 11" key="1">
    <citation type="submission" date="2016-10" db="EMBL/GenBank/DDBJ databases">
        <authorList>
            <person name="de Groot N.N."/>
        </authorList>
    </citation>
    <scope>NUCLEOTIDE SEQUENCE [LARGE SCALE GENOMIC DNA]</scope>
    <source>
        <strain evidence="10 11">DSM 21741</strain>
    </source>
</reference>
<feature type="domain" description="ACT" evidence="8">
    <location>
        <begin position="668"/>
        <end position="743"/>
    </location>
</feature>
<dbReference type="Proteomes" id="UP000199092">
    <property type="component" value="Chromosome I"/>
</dbReference>